<gene>
    <name evidence="1" type="ORF">M408DRAFT_329591</name>
</gene>
<proteinExistence type="predicted"/>
<evidence type="ECO:0000313" key="2">
    <source>
        <dbReference type="Proteomes" id="UP000054097"/>
    </source>
</evidence>
<name>A0A0C3AUJ7_SERVB</name>
<evidence type="ECO:0000313" key="1">
    <source>
        <dbReference type="EMBL" id="KIM28240.1"/>
    </source>
</evidence>
<dbReference type="AlphaFoldDB" id="A0A0C3AUJ7"/>
<sequence length="240" mass="26933">EGRIVGNFEIERAKENPTKCRIMITTTNLDWTRPLVSICLKMPDLQYPKEVPDKFITVSDWTQICLELWPPVADESPSDFAQRATRRCGYMAIEPKGANDANDARSPHEVLALYRNPAVTRSIRKSQAIWILSADPDKLQRALHEYHETLHTARYICSTPLGGILTQTVAGPLAEGIGGHLGRKRWLEEDDRGEEAPLTGAKQIVWDQRNVQGRPRNGLNPPVGAGGKVIVNPNERWYSC</sequence>
<reference evidence="2" key="2">
    <citation type="submission" date="2015-01" db="EMBL/GenBank/DDBJ databases">
        <title>Evolutionary Origins and Diversification of the Mycorrhizal Mutualists.</title>
        <authorList>
            <consortium name="DOE Joint Genome Institute"/>
            <consortium name="Mycorrhizal Genomics Consortium"/>
            <person name="Kohler A."/>
            <person name="Kuo A."/>
            <person name="Nagy L.G."/>
            <person name="Floudas D."/>
            <person name="Copeland A."/>
            <person name="Barry K.W."/>
            <person name="Cichocki N."/>
            <person name="Veneault-Fourrey C."/>
            <person name="LaButti K."/>
            <person name="Lindquist E.A."/>
            <person name="Lipzen A."/>
            <person name="Lundell T."/>
            <person name="Morin E."/>
            <person name="Murat C."/>
            <person name="Riley R."/>
            <person name="Ohm R."/>
            <person name="Sun H."/>
            <person name="Tunlid A."/>
            <person name="Henrissat B."/>
            <person name="Grigoriev I.V."/>
            <person name="Hibbett D.S."/>
            <person name="Martin F."/>
        </authorList>
    </citation>
    <scope>NUCLEOTIDE SEQUENCE [LARGE SCALE GENOMIC DNA]</scope>
    <source>
        <strain evidence="2">MAFF 305830</strain>
    </source>
</reference>
<dbReference type="EMBL" id="KN824294">
    <property type="protein sequence ID" value="KIM28240.1"/>
    <property type="molecule type" value="Genomic_DNA"/>
</dbReference>
<dbReference type="HOGENOM" id="CLU_1158814_0_0_1"/>
<organism evidence="1 2">
    <name type="scientific">Serendipita vermifera MAFF 305830</name>
    <dbReference type="NCBI Taxonomy" id="933852"/>
    <lineage>
        <taxon>Eukaryota</taxon>
        <taxon>Fungi</taxon>
        <taxon>Dikarya</taxon>
        <taxon>Basidiomycota</taxon>
        <taxon>Agaricomycotina</taxon>
        <taxon>Agaricomycetes</taxon>
        <taxon>Sebacinales</taxon>
        <taxon>Serendipitaceae</taxon>
        <taxon>Serendipita</taxon>
    </lineage>
</organism>
<feature type="non-terminal residue" evidence="1">
    <location>
        <position position="1"/>
    </location>
</feature>
<reference evidence="1 2" key="1">
    <citation type="submission" date="2014-04" db="EMBL/GenBank/DDBJ databases">
        <authorList>
            <consortium name="DOE Joint Genome Institute"/>
            <person name="Kuo A."/>
            <person name="Zuccaro A."/>
            <person name="Kohler A."/>
            <person name="Nagy L.G."/>
            <person name="Floudas D."/>
            <person name="Copeland A."/>
            <person name="Barry K.W."/>
            <person name="Cichocki N."/>
            <person name="Veneault-Fourrey C."/>
            <person name="LaButti K."/>
            <person name="Lindquist E.A."/>
            <person name="Lipzen A."/>
            <person name="Lundell T."/>
            <person name="Morin E."/>
            <person name="Murat C."/>
            <person name="Sun H."/>
            <person name="Tunlid A."/>
            <person name="Henrissat B."/>
            <person name="Grigoriev I.V."/>
            <person name="Hibbett D.S."/>
            <person name="Martin F."/>
            <person name="Nordberg H.P."/>
            <person name="Cantor M.N."/>
            <person name="Hua S.X."/>
        </authorList>
    </citation>
    <scope>NUCLEOTIDE SEQUENCE [LARGE SCALE GENOMIC DNA]</scope>
    <source>
        <strain evidence="1 2">MAFF 305830</strain>
    </source>
</reference>
<dbReference type="Proteomes" id="UP000054097">
    <property type="component" value="Unassembled WGS sequence"/>
</dbReference>
<protein>
    <submittedName>
        <fullName evidence="1">Uncharacterized protein</fullName>
    </submittedName>
</protein>
<accession>A0A0C3AUJ7</accession>
<keyword evidence="2" id="KW-1185">Reference proteome</keyword>